<gene>
    <name evidence="2" type="ORF">RSF11_004364</name>
</gene>
<feature type="domain" description="HTH cro/C1-type" evidence="1">
    <location>
        <begin position="12"/>
        <end position="67"/>
    </location>
</feature>
<dbReference type="InterPro" id="IPR010982">
    <property type="entry name" value="Lambda_DNA-bd_dom_sf"/>
</dbReference>
<dbReference type="SMART" id="SM00530">
    <property type="entry name" value="HTH_XRE"/>
    <property type="match status" value="1"/>
</dbReference>
<accession>A0AAD2Z6V4</accession>
<evidence type="ECO:0000313" key="2">
    <source>
        <dbReference type="EMBL" id="ELI8104586.1"/>
    </source>
</evidence>
<dbReference type="GO" id="GO:0003677">
    <property type="term" value="F:DNA binding"/>
    <property type="evidence" value="ECO:0007669"/>
    <property type="project" value="InterPro"/>
</dbReference>
<dbReference type="CDD" id="cd00093">
    <property type="entry name" value="HTH_XRE"/>
    <property type="match status" value="1"/>
</dbReference>
<evidence type="ECO:0000259" key="1">
    <source>
        <dbReference type="PROSITE" id="PS50943"/>
    </source>
</evidence>
<evidence type="ECO:0000313" key="3">
    <source>
        <dbReference type="Proteomes" id="UP001182355"/>
    </source>
</evidence>
<dbReference type="InterPro" id="IPR039418">
    <property type="entry name" value="LexA-like"/>
</dbReference>
<proteinExistence type="predicted"/>
<dbReference type="Gene3D" id="1.10.260.40">
    <property type="entry name" value="lambda repressor-like DNA-binding domains"/>
    <property type="match status" value="1"/>
</dbReference>
<dbReference type="PANTHER" id="PTHR33516">
    <property type="entry name" value="LEXA REPRESSOR"/>
    <property type="match status" value="1"/>
</dbReference>
<dbReference type="PROSITE" id="PS50943">
    <property type="entry name" value="HTH_CROC1"/>
    <property type="match status" value="1"/>
</dbReference>
<dbReference type="Pfam" id="PF00717">
    <property type="entry name" value="Peptidase_S24"/>
    <property type="match status" value="1"/>
</dbReference>
<dbReference type="SUPFAM" id="SSF47413">
    <property type="entry name" value="lambda repressor-like DNA-binding domains"/>
    <property type="match status" value="1"/>
</dbReference>
<dbReference type="RefSeq" id="WP_050322447.1">
    <property type="nucleotide sequence ID" value="NZ_CFLA01000048.1"/>
</dbReference>
<dbReference type="InterPro" id="IPR036286">
    <property type="entry name" value="LexA/Signal_pep-like_sf"/>
</dbReference>
<dbReference type="Pfam" id="PF01381">
    <property type="entry name" value="HTH_3"/>
    <property type="match status" value="1"/>
</dbReference>
<dbReference type="CDD" id="cd06529">
    <property type="entry name" value="S24_LexA-like"/>
    <property type="match status" value="1"/>
</dbReference>
<dbReference type="InterPro" id="IPR050077">
    <property type="entry name" value="LexA_repressor"/>
</dbReference>
<organism evidence="2 3">
    <name type="scientific">Yersinia enterocolitica</name>
    <dbReference type="NCBI Taxonomy" id="630"/>
    <lineage>
        <taxon>Bacteria</taxon>
        <taxon>Pseudomonadati</taxon>
        <taxon>Pseudomonadota</taxon>
        <taxon>Gammaproteobacteria</taxon>
        <taxon>Enterobacterales</taxon>
        <taxon>Yersiniaceae</taxon>
        <taxon>Yersinia</taxon>
    </lineage>
</organism>
<dbReference type="Gene3D" id="2.10.109.10">
    <property type="entry name" value="Umud Fragment, subunit A"/>
    <property type="match status" value="1"/>
</dbReference>
<dbReference type="PANTHER" id="PTHR33516:SF2">
    <property type="entry name" value="LEXA REPRESSOR-RELATED"/>
    <property type="match status" value="1"/>
</dbReference>
<dbReference type="EMBL" id="ABNAVX010000054">
    <property type="protein sequence ID" value="ELI8104586.1"/>
    <property type="molecule type" value="Genomic_DNA"/>
</dbReference>
<name>A0AAD2Z6V4_YEREN</name>
<protein>
    <submittedName>
        <fullName evidence="2">Helix-turn-helix domain-containing protein</fullName>
    </submittedName>
</protein>
<dbReference type="InterPro" id="IPR001387">
    <property type="entry name" value="Cro/C1-type_HTH"/>
</dbReference>
<dbReference type="AlphaFoldDB" id="A0AAD2Z6V4"/>
<dbReference type="SUPFAM" id="SSF51306">
    <property type="entry name" value="LexA/Signal peptidase"/>
    <property type="match status" value="1"/>
</dbReference>
<comment type="caution">
    <text evidence="2">The sequence shown here is derived from an EMBL/GenBank/DDBJ whole genome shotgun (WGS) entry which is preliminary data.</text>
</comment>
<dbReference type="Proteomes" id="UP001182355">
    <property type="component" value="Unassembled WGS sequence"/>
</dbReference>
<sequence>MKNINLQIAERLKAARSALGLSQRELAEKCGWESQSRVGNYELGTRKISAEDAVTLASALGISPGELMFGNESDKVYVQRSYPVVGKVSAGPWQEAIEPERIRDIEHWEETTKRVSDDSFWLEVDGDSMTSDKGITFPKGMLILVDPKANHEPGSYVIAKLTEENSVTFKKFVIEGGEPYLVPLNNDYKTIPVKRDCKFIGVVKDMAWNESL</sequence>
<dbReference type="InterPro" id="IPR015927">
    <property type="entry name" value="Peptidase_S24_S26A/B/C"/>
</dbReference>
<reference evidence="2" key="1">
    <citation type="submission" date="2023-02" db="EMBL/GenBank/DDBJ databases">
        <authorList>
            <person name="Ashton P.M."/>
            <person name="Dallman T."/>
            <person name="Nair S."/>
            <person name="De Pinna E."/>
            <person name="Peters T."/>
            <person name="Grant K."/>
        </authorList>
    </citation>
    <scope>NUCLEOTIDE SEQUENCE</scope>
    <source>
        <strain evidence="2">01103883</strain>
    </source>
</reference>